<dbReference type="InterPro" id="IPR013258">
    <property type="entry name" value="Striatin_N"/>
</dbReference>
<reference evidence="5 6" key="1">
    <citation type="submission" date="2020-12" db="EMBL/GenBank/DDBJ databases">
        <title>Effect of drift, selection, and recombination on the evolution of hybrid genomes in Candida yeast pathogens.</title>
        <authorList>
            <person name="Mixao V."/>
            <person name="Ksiezopolska E."/>
            <person name="Saus E."/>
            <person name="Boekhout T."/>
            <person name="Gacser A."/>
            <person name="Gabaldon T."/>
        </authorList>
    </citation>
    <scope>NUCLEOTIDE SEQUENCE [LARGE SCALE GENOMIC DNA]</scope>
    <source>
        <strain evidence="5 6">BP57</strain>
    </source>
</reference>
<dbReference type="EMBL" id="JAEOAQ010000005">
    <property type="protein sequence ID" value="KAG5418348.1"/>
    <property type="molecule type" value="Genomic_DNA"/>
</dbReference>
<feature type="region of interest" description="Disordered" evidence="3">
    <location>
        <begin position="198"/>
        <end position="222"/>
    </location>
</feature>
<dbReference type="RefSeq" id="XP_067547464.1">
    <property type="nucleotide sequence ID" value="XM_067692887.1"/>
</dbReference>
<name>A0A8H7ZAN4_9ASCO</name>
<gene>
    <name evidence="5" type="ORF">I9W82_003876</name>
</gene>
<organism evidence="5 6">
    <name type="scientific">Candida metapsilosis</name>
    <dbReference type="NCBI Taxonomy" id="273372"/>
    <lineage>
        <taxon>Eukaryota</taxon>
        <taxon>Fungi</taxon>
        <taxon>Dikarya</taxon>
        <taxon>Ascomycota</taxon>
        <taxon>Saccharomycotina</taxon>
        <taxon>Pichiomycetes</taxon>
        <taxon>Debaryomycetaceae</taxon>
        <taxon>Candida/Lodderomyces clade</taxon>
        <taxon>Candida</taxon>
    </lineage>
</organism>
<evidence type="ECO:0000256" key="3">
    <source>
        <dbReference type="SAM" id="MobiDB-lite"/>
    </source>
</evidence>
<proteinExistence type="predicted"/>
<dbReference type="Proteomes" id="UP000669133">
    <property type="component" value="Unassembled WGS sequence"/>
</dbReference>
<evidence type="ECO:0000259" key="4">
    <source>
        <dbReference type="Pfam" id="PF08232"/>
    </source>
</evidence>
<dbReference type="GeneID" id="93652505"/>
<feature type="compositionally biased region" description="Polar residues" evidence="3">
    <location>
        <begin position="7"/>
        <end position="20"/>
    </location>
</feature>
<feature type="region of interest" description="Disordered" evidence="3">
    <location>
        <begin position="1"/>
        <end position="34"/>
    </location>
</feature>
<comment type="caution">
    <text evidence="5">The sequence shown here is derived from an EMBL/GenBank/DDBJ whole genome shotgun (WGS) entry which is preliminary data.</text>
</comment>
<dbReference type="PANTHER" id="PTHR15653">
    <property type="entry name" value="STRIATIN"/>
    <property type="match status" value="1"/>
</dbReference>
<feature type="domain" description="Striatin N-terminal" evidence="4">
    <location>
        <begin position="34"/>
        <end position="125"/>
    </location>
</feature>
<evidence type="ECO:0000313" key="6">
    <source>
        <dbReference type="Proteomes" id="UP000669133"/>
    </source>
</evidence>
<dbReference type="InterPro" id="IPR051488">
    <property type="entry name" value="WD_repeat_striatin"/>
</dbReference>
<accession>A0A8H7ZAN4</accession>
<dbReference type="PANTHER" id="PTHR15653:SF0">
    <property type="entry name" value="CONNECTOR OF KINASE TO AP-1, ISOFORM E"/>
    <property type="match status" value="1"/>
</dbReference>
<protein>
    <recommendedName>
        <fullName evidence="4">Striatin N-terminal domain-containing protein</fullName>
    </recommendedName>
</protein>
<feature type="coiled-coil region" evidence="2">
    <location>
        <begin position="74"/>
        <end position="140"/>
    </location>
</feature>
<dbReference type="AlphaFoldDB" id="A0A8H7ZAN4"/>
<evidence type="ECO:0000256" key="1">
    <source>
        <dbReference type="ARBA" id="ARBA00023054"/>
    </source>
</evidence>
<evidence type="ECO:0000256" key="2">
    <source>
        <dbReference type="SAM" id="Coils"/>
    </source>
</evidence>
<sequence length="452" mass="50720">MPPRSNRAMNSQSTQWKDQTSSSSPPNSNEPTYTLPGVINYLTSEFTNLERFRIMTKLEKSEMKYKILRLEGEIKTLKYASQKQQAKIESLEKENMLLKSKSKEYKHTPVMTEDPDLESIKKSREQLKDSTKEIVALLRSPSTRLGELNLEGHQQEIEEMIDNSEDDFVFGRGTTSPKSNLIAQFFDDDEKLEKVDEEKLEKTEEEEKLEKMEEGEKLERSLTNESEATVIDIGEEKPQETVHEVPTRSFENGGVTTVLRIAKDIATISTSGRENAAKEIDLKHLEVINNVIALHNESYLIVGKDIKLLTEGEPKTLIPTKSSFSEINASALIDMTVAGDNGKTYGLAISGVSNGTKSFLSKVYQISFNGQPKSKELGSFNRKFLTKNKGGSEISFVGWRYDKAKSAPPSPTKGGTKNAPDPRLASYDVVYRVGDQNYNINLSSKQVLPIED</sequence>
<keyword evidence="1 2" id="KW-0175">Coiled coil</keyword>
<dbReference type="OrthoDB" id="727118at2759"/>
<evidence type="ECO:0000313" key="5">
    <source>
        <dbReference type="EMBL" id="KAG5418348.1"/>
    </source>
</evidence>
<dbReference type="Pfam" id="PF08232">
    <property type="entry name" value="Striatin"/>
    <property type="match status" value="1"/>
</dbReference>
<feature type="compositionally biased region" description="Basic and acidic residues" evidence="3">
    <location>
        <begin position="208"/>
        <end position="222"/>
    </location>
</feature>
<keyword evidence="6" id="KW-1185">Reference proteome</keyword>